<organism evidence="2 3">
    <name type="scientific">Rodentibacter pneumotropicus</name>
    <dbReference type="NCBI Taxonomy" id="758"/>
    <lineage>
        <taxon>Bacteria</taxon>
        <taxon>Pseudomonadati</taxon>
        <taxon>Pseudomonadota</taxon>
        <taxon>Gammaproteobacteria</taxon>
        <taxon>Pasteurellales</taxon>
        <taxon>Pasteurellaceae</taxon>
        <taxon>Rodentibacter</taxon>
    </lineage>
</organism>
<dbReference type="Proteomes" id="UP000310576">
    <property type="component" value="Unassembled WGS sequence"/>
</dbReference>
<keyword evidence="1" id="KW-0472">Membrane</keyword>
<gene>
    <name evidence="2" type="ORF">D3M76_10600</name>
</gene>
<protein>
    <submittedName>
        <fullName evidence="2">Uncharacterized protein</fullName>
    </submittedName>
</protein>
<name>A0A4S2Q7L1_9PAST</name>
<dbReference type="EMBL" id="QXNG01000122">
    <property type="protein sequence ID" value="THA11937.1"/>
    <property type="molecule type" value="Genomic_DNA"/>
</dbReference>
<accession>A0A4S2Q7L1</accession>
<proteinExistence type="predicted"/>
<comment type="caution">
    <text evidence="2">The sequence shown here is derived from an EMBL/GenBank/DDBJ whole genome shotgun (WGS) entry which is preliminary data.</text>
</comment>
<keyword evidence="1" id="KW-1133">Transmembrane helix</keyword>
<evidence type="ECO:0000313" key="2">
    <source>
        <dbReference type="EMBL" id="THA11937.1"/>
    </source>
</evidence>
<feature type="transmembrane region" description="Helical" evidence="1">
    <location>
        <begin position="28"/>
        <end position="47"/>
    </location>
</feature>
<reference evidence="2 3" key="1">
    <citation type="journal article" date="2019" name="Vet. Microbiol.">
        <title>Development of multi locus sequence typing (MLST) of Rodentibacter pneumotropicus.</title>
        <authorList>
            <person name="Adhikary S."/>
            <person name="Bisgaard M."/>
            <person name="Boot R."/>
            <person name="Benga L."/>
            <person name="Nicklas W."/>
            <person name="Christensen H."/>
        </authorList>
    </citation>
    <scope>NUCLEOTIDE SEQUENCE [LARGE SCALE GENOMIC DNA]</scope>
    <source>
        <strain evidence="2 3">1596_07</strain>
    </source>
</reference>
<dbReference type="RefSeq" id="WP_136125767.1">
    <property type="nucleotide sequence ID" value="NZ_CAJUGY010000053.1"/>
</dbReference>
<dbReference type="AlphaFoldDB" id="A0A4S2Q7L1"/>
<evidence type="ECO:0000256" key="1">
    <source>
        <dbReference type="SAM" id="Phobius"/>
    </source>
</evidence>
<keyword evidence="1" id="KW-0812">Transmembrane</keyword>
<evidence type="ECO:0000313" key="3">
    <source>
        <dbReference type="Proteomes" id="UP000310576"/>
    </source>
</evidence>
<sequence>MNLVLFFVIAISIFLIAAFERGVTGVFVALLCAVSFIWGCSFYRDIVQENADNSELLEISGKYYEIKHVKDKVK</sequence>